<keyword evidence="5 11" id="KW-0132">Cell division</keyword>
<evidence type="ECO:0000256" key="3">
    <source>
        <dbReference type="ARBA" id="ARBA00013194"/>
    </source>
</evidence>
<comment type="similarity">
    <text evidence="2 11 13">Belongs to the FKBP-type PPIase family. Tig subfamily.</text>
</comment>
<evidence type="ECO:0000313" key="16">
    <source>
        <dbReference type="EMBL" id="VEI04333.1"/>
    </source>
</evidence>
<keyword evidence="17" id="KW-1185">Reference proteome</keyword>
<reference evidence="16 17" key="1">
    <citation type="submission" date="2018-12" db="EMBL/GenBank/DDBJ databases">
        <authorList>
            <consortium name="Pathogen Informatics"/>
        </authorList>
    </citation>
    <scope>NUCLEOTIDE SEQUENCE [LARGE SCALE GENOMIC DNA]</scope>
    <source>
        <strain evidence="16 17">NCTC13652</strain>
    </source>
</reference>
<dbReference type="RefSeq" id="WP_036980727.1">
    <property type="nucleotide sequence ID" value="NZ_LR134473.1"/>
</dbReference>
<dbReference type="PANTHER" id="PTHR30560:SF3">
    <property type="entry name" value="TRIGGER FACTOR-LIKE PROTEIN TIG, CHLOROPLASTIC"/>
    <property type="match status" value="1"/>
</dbReference>
<name>A0A3S4UZP1_9ACTN</name>
<dbReference type="PANTHER" id="PTHR30560">
    <property type="entry name" value="TRIGGER FACTOR CHAPERONE AND PEPTIDYL-PROLYL CIS/TRANS ISOMERASE"/>
    <property type="match status" value="1"/>
</dbReference>
<comment type="domain">
    <text evidence="11">Consists of 3 domains; the N-terminus binds the ribosome, the middle domain has PPIase activity, while the C-terminus has intrinsic chaperone activity on its own.</text>
</comment>
<keyword evidence="6 11" id="KW-0697">Rotamase</keyword>
<keyword evidence="9 11" id="KW-0131">Cell cycle</keyword>
<accession>A0A3S4UZP1</accession>
<evidence type="ECO:0000256" key="6">
    <source>
        <dbReference type="ARBA" id="ARBA00023110"/>
    </source>
</evidence>
<feature type="domain" description="PPIase FKBP-type" evidence="15">
    <location>
        <begin position="165"/>
        <end position="218"/>
    </location>
</feature>
<dbReference type="GO" id="GO:0015031">
    <property type="term" value="P:protein transport"/>
    <property type="evidence" value="ECO:0007669"/>
    <property type="project" value="UniProtKB-UniRule"/>
</dbReference>
<evidence type="ECO:0000313" key="17">
    <source>
        <dbReference type="Proteomes" id="UP000277858"/>
    </source>
</evidence>
<evidence type="ECO:0000256" key="12">
    <source>
        <dbReference type="PROSITE-ProRule" id="PRU00277"/>
    </source>
</evidence>
<dbReference type="GO" id="GO:0003755">
    <property type="term" value="F:peptidyl-prolyl cis-trans isomerase activity"/>
    <property type="evidence" value="ECO:0007669"/>
    <property type="project" value="UniProtKB-UniRule"/>
</dbReference>
<dbReference type="Pfam" id="PF00254">
    <property type="entry name" value="FKBP_C"/>
    <property type="match status" value="1"/>
</dbReference>
<dbReference type="InterPro" id="IPR008880">
    <property type="entry name" value="Trigger_fac_C"/>
</dbReference>
<dbReference type="STRING" id="1122997.GCA_000425285_00484"/>
<dbReference type="Gene3D" id="1.10.3120.10">
    <property type="entry name" value="Trigger factor, C-terminal domain"/>
    <property type="match status" value="1"/>
</dbReference>
<dbReference type="GO" id="GO:0043335">
    <property type="term" value="P:protein unfolding"/>
    <property type="evidence" value="ECO:0007669"/>
    <property type="project" value="TreeGrafter"/>
</dbReference>
<dbReference type="NCBIfam" id="TIGR00115">
    <property type="entry name" value="tig"/>
    <property type="match status" value="1"/>
</dbReference>
<dbReference type="Gene3D" id="3.30.70.1050">
    <property type="entry name" value="Trigger factor ribosome-binding domain"/>
    <property type="match status" value="1"/>
</dbReference>
<proteinExistence type="inferred from homology"/>
<dbReference type="Pfam" id="PF05698">
    <property type="entry name" value="Trigger_C"/>
    <property type="match status" value="1"/>
</dbReference>
<dbReference type="GO" id="GO:0051301">
    <property type="term" value="P:cell division"/>
    <property type="evidence" value="ECO:0007669"/>
    <property type="project" value="UniProtKB-KW"/>
</dbReference>
<evidence type="ECO:0000256" key="1">
    <source>
        <dbReference type="ARBA" id="ARBA00000971"/>
    </source>
</evidence>
<dbReference type="GO" id="GO:0044183">
    <property type="term" value="F:protein folding chaperone"/>
    <property type="evidence" value="ECO:0007669"/>
    <property type="project" value="TreeGrafter"/>
</dbReference>
<evidence type="ECO:0000256" key="11">
    <source>
        <dbReference type="HAMAP-Rule" id="MF_00303"/>
    </source>
</evidence>
<evidence type="ECO:0000256" key="13">
    <source>
        <dbReference type="RuleBase" id="RU003914"/>
    </source>
</evidence>
<dbReference type="Proteomes" id="UP000277858">
    <property type="component" value="Chromosome"/>
</dbReference>
<dbReference type="SUPFAM" id="SSF109998">
    <property type="entry name" value="Triger factor/SurA peptide-binding domain-like"/>
    <property type="match status" value="1"/>
</dbReference>
<dbReference type="HAMAP" id="MF_00303">
    <property type="entry name" value="Trigger_factor_Tig"/>
    <property type="match status" value="1"/>
</dbReference>
<keyword evidence="7 11" id="KW-0143">Chaperone</keyword>
<gene>
    <name evidence="11 16" type="primary">tig</name>
    <name evidence="16" type="ORF">NCTC13652_02564</name>
</gene>
<evidence type="ECO:0000256" key="5">
    <source>
        <dbReference type="ARBA" id="ARBA00022618"/>
    </source>
</evidence>
<comment type="subcellular location">
    <subcellularLocation>
        <location evidence="11">Cytoplasm</location>
    </subcellularLocation>
    <text evidence="11">About half TF is bound to the ribosome near the polypeptide exit tunnel while the other half is free in the cytoplasm.</text>
</comment>
<dbReference type="InterPro" id="IPR036611">
    <property type="entry name" value="Trigger_fac_ribosome-bd_sf"/>
</dbReference>
<sequence length="527" mass="57601">MPSTLEQLTNNRVKLTVEIPFEELKPSLDKAYKDIAGQVNVPGFRKGKVPAPVIDQRFGRGAVLQEAINDALPTAYSSAVNDNKIVPLGQPDIEVTKLEDHGKDVDVEFTAEVDIRPDFDLPDVSTIEVEVPDLDVPDEDVDERIETLRQRFATNTEVERPAADGDVVVLNLKGSQNGEVLEDATADDITYKIGSGGMLEGLDEAVTGLKAGESATFTSKLLGGAHRDEEAEIEATVTKVSEQKLPEVDDDFAQLVSQFDTVDEMRQDMRNSLEGMARLDQSADARDKVLEAVISKIDIELPQALVDSELEARRNQVSQQLAQAGLTVEQYLEDSEEEAEDEDAFWAEIEKRSLDALKAQIVLDKMADDDEIGVEQNELSELIVRKAQQNGSTPQQEAQHMMEHNHLAEWMEEIRRGKALASMVKQATVKDASGTVLELDRIQPDGSISDAPADDEAAAPADKADEPADEADKAKADEAKADEAKVDEPKAKAKADEPKSDEPKAKADEPKSDEPKAKAKSRASAKK</sequence>
<evidence type="ECO:0000259" key="15">
    <source>
        <dbReference type="PROSITE" id="PS50059"/>
    </source>
</evidence>
<dbReference type="GO" id="GO:0005737">
    <property type="term" value="C:cytoplasm"/>
    <property type="evidence" value="ECO:0007669"/>
    <property type="project" value="UniProtKB-SubCell"/>
</dbReference>
<keyword evidence="8 11" id="KW-0413">Isomerase</keyword>
<dbReference type="InterPro" id="IPR005215">
    <property type="entry name" value="Trig_fac"/>
</dbReference>
<evidence type="ECO:0000256" key="14">
    <source>
        <dbReference type="SAM" id="MobiDB-lite"/>
    </source>
</evidence>
<comment type="function">
    <text evidence="11">Involved in protein export. Acts as a chaperone by maintaining the newly synthesized protein in an open conformation. Functions as a peptidyl-prolyl cis-trans isomerase.</text>
</comment>
<organism evidence="16 17">
    <name type="scientific">Acidipropionibacterium jensenii</name>
    <dbReference type="NCBI Taxonomy" id="1749"/>
    <lineage>
        <taxon>Bacteria</taxon>
        <taxon>Bacillati</taxon>
        <taxon>Actinomycetota</taxon>
        <taxon>Actinomycetes</taxon>
        <taxon>Propionibacteriales</taxon>
        <taxon>Propionibacteriaceae</taxon>
        <taxon>Acidipropionibacterium</taxon>
    </lineage>
</organism>
<dbReference type="SUPFAM" id="SSF54534">
    <property type="entry name" value="FKBP-like"/>
    <property type="match status" value="1"/>
</dbReference>
<dbReference type="AlphaFoldDB" id="A0A3S4UZP1"/>
<dbReference type="GO" id="GO:0043022">
    <property type="term" value="F:ribosome binding"/>
    <property type="evidence" value="ECO:0007669"/>
    <property type="project" value="TreeGrafter"/>
</dbReference>
<dbReference type="OrthoDB" id="9767721at2"/>
<feature type="compositionally biased region" description="Basic residues" evidence="14">
    <location>
        <begin position="518"/>
        <end position="527"/>
    </location>
</feature>
<comment type="catalytic activity">
    <reaction evidence="1 11 12">
        <text>[protein]-peptidylproline (omega=180) = [protein]-peptidylproline (omega=0)</text>
        <dbReference type="Rhea" id="RHEA:16237"/>
        <dbReference type="Rhea" id="RHEA-COMP:10747"/>
        <dbReference type="Rhea" id="RHEA-COMP:10748"/>
        <dbReference type="ChEBI" id="CHEBI:83833"/>
        <dbReference type="ChEBI" id="CHEBI:83834"/>
        <dbReference type="EC" id="5.2.1.8"/>
    </reaction>
</comment>
<feature type="compositionally biased region" description="Basic and acidic residues" evidence="14">
    <location>
        <begin position="462"/>
        <end position="517"/>
    </location>
</feature>
<evidence type="ECO:0000256" key="2">
    <source>
        <dbReference type="ARBA" id="ARBA00005464"/>
    </source>
</evidence>
<dbReference type="InterPro" id="IPR046357">
    <property type="entry name" value="PPIase_dom_sf"/>
</dbReference>
<dbReference type="GO" id="GO:0051083">
    <property type="term" value="P:'de novo' cotranslational protein folding"/>
    <property type="evidence" value="ECO:0007669"/>
    <property type="project" value="TreeGrafter"/>
</dbReference>
<dbReference type="EC" id="5.2.1.8" evidence="3 11"/>
<dbReference type="Gene3D" id="3.10.50.40">
    <property type="match status" value="1"/>
</dbReference>
<dbReference type="SUPFAM" id="SSF102735">
    <property type="entry name" value="Trigger factor ribosome-binding domain"/>
    <property type="match status" value="1"/>
</dbReference>
<evidence type="ECO:0000256" key="10">
    <source>
        <dbReference type="ARBA" id="ARBA00029986"/>
    </source>
</evidence>
<dbReference type="InterPro" id="IPR037041">
    <property type="entry name" value="Trigger_fac_C_sf"/>
</dbReference>
<evidence type="ECO:0000256" key="4">
    <source>
        <dbReference type="ARBA" id="ARBA00016902"/>
    </source>
</evidence>
<dbReference type="EMBL" id="LR134473">
    <property type="protein sequence ID" value="VEI04333.1"/>
    <property type="molecule type" value="Genomic_DNA"/>
</dbReference>
<keyword evidence="11" id="KW-0963">Cytoplasm</keyword>
<dbReference type="InterPro" id="IPR008881">
    <property type="entry name" value="Trigger_fac_ribosome-bd_bac"/>
</dbReference>
<dbReference type="PROSITE" id="PS50059">
    <property type="entry name" value="FKBP_PPIASE"/>
    <property type="match status" value="1"/>
</dbReference>
<protein>
    <recommendedName>
        <fullName evidence="4 11">Trigger factor</fullName>
        <shortName evidence="11">TF</shortName>
        <ecNumber evidence="3 11">5.2.1.8</ecNumber>
    </recommendedName>
    <alternativeName>
        <fullName evidence="10 11">PPIase</fullName>
    </alternativeName>
</protein>
<dbReference type="InterPro" id="IPR001179">
    <property type="entry name" value="PPIase_FKBP_dom"/>
</dbReference>
<feature type="region of interest" description="Disordered" evidence="14">
    <location>
        <begin position="436"/>
        <end position="527"/>
    </location>
</feature>
<dbReference type="InterPro" id="IPR027304">
    <property type="entry name" value="Trigger_fact/SurA_dom_sf"/>
</dbReference>
<evidence type="ECO:0000256" key="7">
    <source>
        <dbReference type="ARBA" id="ARBA00023186"/>
    </source>
</evidence>
<dbReference type="Pfam" id="PF05697">
    <property type="entry name" value="Trigger_N"/>
    <property type="match status" value="1"/>
</dbReference>
<evidence type="ECO:0000256" key="9">
    <source>
        <dbReference type="ARBA" id="ARBA00023306"/>
    </source>
</evidence>
<evidence type="ECO:0000256" key="8">
    <source>
        <dbReference type="ARBA" id="ARBA00023235"/>
    </source>
</evidence>